<feature type="domain" description="Solute-binding protein family 5" evidence="3">
    <location>
        <begin position="159"/>
        <end position="558"/>
    </location>
</feature>
<comment type="caution">
    <text evidence="4">The sequence shown here is derived from an EMBL/GenBank/DDBJ whole genome shotgun (WGS) entry which is preliminary data.</text>
</comment>
<accession>A0A7X4YLM5</accession>
<feature type="chain" id="PRO_5039632420" evidence="2">
    <location>
        <begin position="21"/>
        <end position="670"/>
    </location>
</feature>
<gene>
    <name evidence="4" type="ORF">GT003_06510</name>
</gene>
<dbReference type="CDD" id="cd08500">
    <property type="entry name" value="PBP2_NikA_DppA_OppA_like_4"/>
    <property type="match status" value="1"/>
</dbReference>
<dbReference type="InterPro" id="IPR000914">
    <property type="entry name" value="SBP_5_dom"/>
</dbReference>
<dbReference type="PANTHER" id="PTHR30290:SF62">
    <property type="entry name" value="OLIGOPEPTIDE ABC TRANSPORTER, PERIPLASMIC OLIGOPEPTIDE-BINDING PROTEIN"/>
    <property type="match status" value="1"/>
</dbReference>
<feature type="compositionally biased region" description="Low complexity" evidence="1">
    <location>
        <begin position="65"/>
        <end position="76"/>
    </location>
</feature>
<dbReference type="SUPFAM" id="SSF53850">
    <property type="entry name" value="Periplasmic binding protein-like II"/>
    <property type="match status" value="1"/>
</dbReference>
<feature type="region of interest" description="Disordered" evidence="1">
    <location>
        <begin position="27"/>
        <end position="76"/>
    </location>
</feature>
<dbReference type="InterPro" id="IPR039424">
    <property type="entry name" value="SBP_5"/>
</dbReference>
<feature type="compositionally biased region" description="Low complexity" evidence="1">
    <location>
        <begin position="27"/>
        <end position="57"/>
    </location>
</feature>
<keyword evidence="2" id="KW-0732">Signal</keyword>
<dbReference type="Pfam" id="PF00496">
    <property type="entry name" value="SBP_bac_5"/>
    <property type="match status" value="1"/>
</dbReference>
<dbReference type="EMBL" id="JAAAMU010000003">
    <property type="protein sequence ID" value="NBC68633.1"/>
    <property type="molecule type" value="Genomic_DNA"/>
</dbReference>
<dbReference type="AlphaFoldDB" id="A0A7X4YLM5"/>
<dbReference type="GO" id="GO:0043190">
    <property type="term" value="C:ATP-binding cassette (ABC) transporter complex"/>
    <property type="evidence" value="ECO:0007669"/>
    <property type="project" value="InterPro"/>
</dbReference>
<dbReference type="Gene3D" id="3.40.190.10">
    <property type="entry name" value="Periplasmic binding protein-like II"/>
    <property type="match status" value="1"/>
</dbReference>
<dbReference type="InterPro" id="IPR030678">
    <property type="entry name" value="Peptide/Ni-bd"/>
</dbReference>
<dbReference type="PROSITE" id="PS51257">
    <property type="entry name" value="PROKAR_LIPOPROTEIN"/>
    <property type="match status" value="1"/>
</dbReference>
<evidence type="ECO:0000259" key="3">
    <source>
        <dbReference type="Pfam" id="PF00496"/>
    </source>
</evidence>
<dbReference type="GO" id="GO:0015833">
    <property type="term" value="P:peptide transport"/>
    <property type="evidence" value="ECO:0007669"/>
    <property type="project" value="TreeGrafter"/>
</dbReference>
<evidence type="ECO:0000256" key="1">
    <source>
        <dbReference type="SAM" id="MobiDB-lite"/>
    </source>
</evidence>
<proteinExistence type="predicted"/>
<evidence type="ECO:0000256" key="2">
    <source>
        <dbReference type="SAM" id="SignalP"/>
    </source>
</evidence>
<dbReference type="Proteomes" id="UP000558113">
    <property type="component" value="Unassembled WGS sequence"/>
</dbReference>
<dbReference type="GO" id="GO:1904680">
    <property type="term" value="F:peptide transmembrane transporter activity"/>
    <property type="evidence" value="ECO:0007669"/>
    <property type="project" value="TreeGrafter"/>
</dbReference>
<dbReference type="PIRSF" id="PIRSF002741">
    <property type="entry name" value="MppA"/>
    <property type="match status" value="1"/>
</dbReference>
<feature type="signal peptide" evidence="2">
    <location>
        <begin position="1"/>
        <end position="20"/>
    </location>
</feature>
<evidence type="ECO:0000313" key="5">
    <source>
        <dbReference type="Proteomes" id="UP000558113"/>
    </source>
</evidence>
<evidence type="ECO:0000313" key="4">
    <source>
        <dbReference type="EMBL" id="NBC68633.1"/>
    </source>
</evidence>
<dbReference type="OrthoDB" id="9801912at2"/>
<protein>
    <submittedName>
        <fullName evidence="4">ABC transporter substrate-binding protein</fullName>
    </submittedName>
</protein>
<dbReference type="GO" id="GO:0042597">
    <property type="term" value="C:periplasmic space"/>
    <property type="evidence" value="ECO:0007669"/>
    <property type="project" value="UniProtKB-ARBA"/>
</dbReference>
<dbReference type="Gene3D" id="3.10.105.10">
    <property type="entry name" value="Dipeptide-binding Protein, Domain 3"/>
    <property type="match status" value="1"/>
</dbReference>
<sequence length="670" mass="75150">MKVRRRFLAAVLVTALILTAALTACDDGSNSNSKSTSSNTDNKSDSSSSNDANTAKNDANEPAKSGNANDGAASAADGQIGEFHQSAALDGKNLPDVKDRLPADYKITNEMDENQLKYEIGSYGGTLRTVTSVANWDADVFVMDNEPLLNTPSILGEKITGNVLKDYLLSDDQMSISFQMRKGLKWSDGEPVTTEDIRFTVEDVLMNPELTPIFPLYLRSGGVAEGAPMKLEVLDDYNFKLTFDRPYGGLLIRLAIQGWRGYTELLKPAHYLKQFHTKYTPLATIEPAIKEAGFKPGEWVNLFNFKDITNWKLNHSEAVGFPVLYPWVITKATQSMTTYERNPYYFKVDTAGNQLPYIDKIESTLVNDIEMVSLKTIAGEVDFSRESAALVKMPLYKENEKNGYKAVLNNMHVTPTDIFLNLTYDNPTWQKVVQDVRFRKALNMAIDRQELIDTIYYGFAQPGSIEDPTFDLDQANQLLDDMGMKKNADGKRLGPDGKVFTIPFEVGAQAPDIVPYTQLISEMWRALGLNVTMKTIDQTLWGQRQTANDLQATVIWTHTPLWYMGDWGQGQWAPVWDQWHSSSGKNGKEPPEDVKKLYAKIDEAMASKPDDAKRLIEEVKQMMKDNVYYMIPLSEVKQPLIVNDKLGNIPTDSSFAIGTDFSGEQFFFKK</sequence>
<keyword evidence="5" id="KW-1185">Reference proteome</keyword>
<reference evidence="4 5" key="1">
    <citation type="submission" date="2020-01" db="EMBL/GenBank/DDBJ databases">
        <title>Paenibacillus soybeanensis sp. nov. isolated from the nodules of soybean (Glycine max(L.) Merr).</title>
        <authorList>
            <person name="Wang H."/>
        </authorList>
    </citation>
    <scope>NUCLEOTIDE SEQUENCE [LARGE SCALE GENOMIC DNA]</scope>
    <source>
        <strain evidence="4 5">DSM 23054</strain>
    </source>
</reference>
<name>A0A7X4YLM5_9BACL</name>
<dbReference type="RefSeq" id="WP_161695660.1">
    <property type="nucleotide sequence ID" value="NZ_JAAAMU010000003.1"/>
</dbReference>
<dbReference type="PANTHER" id="PTHR30290">
    <property type="entry name" value="PERIPLASMIC BINDING COMPONENT OF ABC TRANSPORTER"/>
    <property type="match status" value="1"/>
</dbReference>
<organism evidence="4 5">
    <name type="scientific">Paenibacillus sacheonensis</name>
    <dbReference type="NCBI Taxonomy" id="742054"/>
    <lineage>
        <taxon>Bacteria</taxon>
        <taxon>Bacillati</taxon>
        <taxon>Bacillota</taxon>
        <taxon>Bacilli</taxon>
        <taxon>Bacillales</taxon>
        <taxon>Paenibacillaceae</taxon>
        <taxon>Paenibacillus</taxon>
    </lineage>
</organism>